<sequence>MMVLCEEVDKGAALVLCKHEQPTNTNSHIEEQGRRSVEMTMVMERRWKARSTGRHDGNRALFEGNREKKGLKKIKPKNPNTRIRTQAPCKISIHSSQPLFPACFTLQINVDITFFYEQNKNTALQILPAFAIAIAIACDSGDFAFTIAREDKGP</sequence>
<dbReference type="AlphaFoldDB" id="A0A7C9EFM1"/>
<reference evidence="1" key="2">
    <citation type="submission" date="2020-07" db="EMBL/GenBank/DDBJ databases">
        <authorList>
            <person name="Vera ALvarez R."/>
            <person name="Arias-Moreno D.M."/>
            <person name="Jimenez-Jacinto V."/>
            <person name="Jimenez-Bremont J.F."/>
            <person name="Swaminathan K."/>
            <person name="Moose S.P."/>
            <person name="Guerrero-Gonzalez M.L."/>
            <person name="Marino-Ramirez L."/>
            <person name="Landsman D."/>
            <person name="Rodriguez-Kessler M."/>
            <person name="Delgado-Sanchez P."/>
        </authorList>
    </citation>
    <scope>NUCLEOTIDE SEQUENCE</scope>
    <source>
        <tissue evidence="1">Cladode</tissue>
    </source>
</reference>
<evidence type="ECO:0000313" key="1">
    <source>
        <dbReference type="EMBL" id="MBA4664546.1"/>
    </source>
</evidence>
<organism evidence="1">
    <name type="scientific">Opuntia streptacantha</name>
    <name type="common">Prickly pear cactus</name>
    <name type="synonym">Opuntia cardona</name>
    <dbReference type="NCBI Taxonomy" id="393608"/>
    <lineage>
        <taxon>Eukaryota</taxon>
        <taxon>Viridiplantae</taxon>
        <taxon>Streptophyta</taxon>
        <taxon>Embryophyta</taxon>
        <taxon>Tracheophyta</taxon>
        <taxon>Spermatophyta</taxon>
        <taxon>Magnoliopsida</taxon>
        <taxon>eudicotyledons</taxon>
        <taxon>Gunneridae</taxon>
        <taxon>Pentapetalae</taxon>
        <taxon>Caryophyllales</taxon>
        <taxon>Cactineae</taxon>
        <taxon>Cactaceae</taxon>
        <taxon>Opuntioideae</taxon>
        <taxon>Opuntia</taxon>
    </lineage>
</organism>
<protein>
    <submittedName>
        <fullName evidence="1">Uncharacterized protein</fullName>
    </submittedName>
</protein>
<name>A0A7C9EFM1_OPUST</name>
<dbReference type="EMBL" id="GISG01224101">
    <property type="protein sequence ID" value="MBA4664546.1"/>
    <property type="molecule type" value="Transcribed_RNA"/>
</dbReference>
<proteinExistence type="predicted"/>
<dbReference type="EMBL" id="GISG01224099">
    <property type="protein sequence ID" value="MBA4664545.1"/>
    <property type="molecule type" value="Transcribed_RNA"/>
</dbReference>
<accession>A0A7C9EFM1</accession>
<reference evidence="1" key="1">
    <citation type="journal article" date="2013" name="J. Plant Res.">
        <title>Effect of fungi and light on seed germination of three Opuntia species from semiarid lands of central Mexico.</title>
        <authorList>
            <person name="Delgado-Sanchez P."/>
            <person name="Jimenez-Bremont J.F."/>
            <person name="Guerrero-Gonzalez Mde L."/>
            <person name="Flores J."/>
        </authorList>
    </citation>
    <scope>NUCLEOTIDE SEQUENCE</scope>
    <source>
        <tissue evidence="1">Cladode</tissue>
    </source>
</reference>